<dbReference type="GO" id="GO:0005975">
    <property type="term" value="P:carbohydrate metabolic process"/>
    <property type="evidence" value="ECO:0007669"/>
    <property type="project" value="InterPro"/>
</dbReference>
<name>A0AA38CV29_TAXCH</name>
<proteinExistence type="predicted"/>
<dbReference type="PROSITE" id="PS51762">
    <property type="entry name" value="GH16_2"/>
    <property type="match status" value="1"/>
</dbReference>
<dbReference type="Pfam" id="PF00722">
    <property type="entry name" value="Glyco_hydro_16"/>
    <property type="match status" value="1"/>
</dbReference>
<feature type="domain" description="GH16" evidence="4">
    <location>
        <begin position="1"/>
        <end position="97"/>
    </location>
</feature>
<dbReference type="PANTHER" id="PTHR31062">
    <property type="entry name" value="XYLOGLUCAN ENDOTRANSGLUCOSYLASE/HYDROLASE PROTEIN 8-RELATED"/>
    <property type="match status" value="1"/>
</dbReference>
<dbReference type="AlphaFoldDB" id="A0AA38CV29"/>
<reference evidence="5 6" key="1">
    <citation type="journal article" date="2021" name="Nat. Plants">
        <title>The Taxus genome provides insights into paclitaxel biosynthesis.</title>
        <authorList>
            <person name="Xiong X."/>
            <person name="Gou J."/>
            <person name="Liao Q."/>
            <person name="Li Y."/>
            <person name="Zhou Q."/>
            <person name="Bi G."/>
            <person name="Li C."/>
            <person name="Du R."/>
            <person name="Wang X."/>
            <person name="Sun T."/>
            <person name="Guo L."/>
            <person name="Liang H."/>
            <person name="Lu P."/>
            <person name="Wu Y."/>
            <person name="Zhang Z."/>
            <person name="Ro D.K."/>
            <person name="Shang Y."/>
            <person name="Huang S."/>
            <person name="Yan J."/>
        </authorList>
    </citation>
    <scope>NUCLEOTIDE SEQUENCE [LARGE SCALE GENOMIC DNA]</scope>
    <source>
        <strain evidence="5">Ta-2019</strain>
    </source>
</reference>
<feature type="non-terminal residue" evidence="5">
    <location>
        <position position="97"/>
    </location>
</feature>
<dbReference type="InterPro" id="IPR044791">
    <property type="entry name" value="Beta-glucanase/XTH"/>
</dbReference>
<feature type="active site" description="Proton donor" evidence="3">
    <location>
        <position position="47"/>
    </location>
</feature>
<organism evidence="5 6">
    <name type="scientific">Taxus chinensis</name>
    <name type="common">Chinese yew</name>
    <name type="synonym">Taxus wallichiana var. chinensis</name>
    <dbReference type="NCBI Taxonomy" id="29808"/>
    <lineage>
        <taxon>Eukaryota</taxon>
        <taxon>Viridiplantae</taxon>
        <taxon>Streptophyta</taxon>
        <taxon>Embryophyta</taxon>
        <taxon>Tracheophyta</taxon>
        <taxon>Spermatophyta</taxon>
        <taxon>Pinopsida</taxon>
        <taxon>Pinidae</taxon>
        <taxon>Conifers II</taxon>
        <taxon>Cupressales</taxon>
        <taxon>Taxaceae</taxon>
        <taxon>Taxus</taxon>
    </lineage>
</organism>
<dbReference type="InterPro" id="IPR008264">
    <property type="entry name" value="Beta_glucanase"/>
</dbReference>
<feature type="active site" description="Nucleophile" evidence="3">
    <location>
        <position position="43"/>
    </location>
</feature>
<evidence type="ECO:0000313" key="6">
    <source>
        <dbReference type="Proteomes" id="UP000824469"/>
    </source>
</evidence>
<keyword evidence="6" id="KW-1185">Reference proteome</keyword>
<dbReference type="GO" id="GO:0004553">
    <property type="term" value="F:hydrolase activity, hydrolyzing O-glycosyl compounds"/>
    <property type="evidence" value="ECO:0007669"/>
    <property type="project" value="InterPro"/>
</dbReference>
<dbReference type="PROSITE" id="PS01034">
    <property type="entry name" value="GH16_1"/>
    <property type="match status" value="1"/>
</dbReference>
<accession>A0AA38CV29</accession>
<dbReference type="PRINTS" id="PR00737">
    <property type="entry name" value="GLHYDRLASE16"/>
</dbReference>
<evidence type="ECO:0000313" key="5">
    <source>
        <dbReference type="EMBL" id="KAH9303089.1"/>
    </source>
</evidence>
<evidence type="ECO:0000256" key="1">
    <source>
        <dbReference type="ARBA" id="ARBA00022801"/>
    </source>
</evidence>
<dbReference type="InterPro" id="IPR008263">
    <property type="entry name" value="GH16_AS"/>
</dbReference>
<gene>
    <name evidence="5" type="ORF">KI387_014672</name>
</gene>
<dbReference type="SUPFAM" id="SSF49899">
    <property type="entry name" value="Concanavalin A-like lectins/glucanases"/>
    <property type="match status" value="1"/>
</dbReference>
<dbReference type="EMBL" id="JAHRHJ020000009">
    <property type="protein sequence ID" value="KAH9303089.1"/>
    <property type="molecule type" value="Genomic_DNA"/>
</dbReference>
<dbReference type="InterPro" id="IPR013320">
    <property type="entry name" value="ConA-like_dom_sf"/>
</dbReference>
<dbReference type="OMA" id="RIRMISC"/>
<keyword evidence="1" id="KW-0378">Hydrolase</keyword>
<evidence type="ECO:0000256" key="2">
    <source>
        <dbReference type="ARBA" id="ARBA00023295"/>
    </source>
</evidence>
<keyword evidence="2" id="KW-0326">Glycosidase</keyword>
<evidence type="ECO:0000259" key="4">
    <source>
        <dbReference type="PROSITE" id="PS51762"/>
    </source>
</evidence>
<dbReference type="Proteomes" id="UP000824469">
    <property type="component" value="Unassembled WGS sequence"/>
</dbReference>
<dbReference type="InterPro" id="IPR000757">
    <property type="entry name" value="Beta-glucanase-like"/>
</dbReference>
<comment type="caution">
    <text evidence="5">The sequence shown here is derived from an EMBL/GenBank/DDBJ whole genome shotgun (WGS) entry which is preliminary data.</text>
</comment>
<protein>
    <recommendedName>
        <fullName evidence="4">GH16 domain-containing protein</fullName>
    </recommendedName>
</protein>
<evidence type="ECO:0000256" key="3">
    <source>
        <dbReference type="PIRSR" id="PIRSR608264-1"/>
    </source>
</evidence>
<dbReference type="Gene3D" id="2.60.120.200">
    <property type="match status" value="1"/>
</dbReference>
<feature type="non-terminal residue" evidence="5">
    <location>
        <position position="1"/>
    </location>
</feature>
<sequence>SGFQSKNEYLFGRIDMKIKLVPKDSAGTITSFYLSSQGPAHDEVDFEFLGNSSGDPYILQTNVFSRGSGNREKKFYLWFDPTKHFHTYSVLWNPGQI</sequence>